<evidence type="ECO:0000313" key="2">
    <source>
        <dbReference type="EMBL" id="CAE0730138.1"/>
    </source>
</evidence>
<protein>
    <submittedName>
        <fullName evidence="2">Uncharacterized protein</fullName>
    </submittedName>
</protein>
<keyword evidence="1" id="KW-0175">Coiled coil</keyword>
<evidence type="ECO:0000256" key="1">
    <source>
        <dbReference type="SAM" id="Coils"/>
    </source>
</evidence>
<sequence>MLENTNNSTMMIRDSEPVIIPQTDDFTGRSEGDIAKEMKHNYSRLGQERASLEHRLLELQNGLNQIKKDNSIQKVKSTITLGNMQLELGSIREDRQFLIEKRFHLKKKLRVSEDSFELKEAELATLQSLIDEA</sequence>
<gene>
    <name evidence="2" type="ORF">PAUS00366_LOCUS22924</name>
</gene>
<reference evidence="2" key="1">
    <citation type="submission" date="2021-01" db="EMBL/GenBank/DDBJ databases">
        <authorList>
            <person name="Corre E."/>
            <person name="Pelletier E."/>
            <person name="Niang G."/>
            <person name="Scheremetjew M."/>
            <person name="Finn R."/>
            <person name="Kale V."/>
            <person name="Holt S."/>
            <person name="Cochrane G."/>
            <person name="Meng A."/>
            <person name="Brown T."/>
            <person name="Cohen L."/>
        </authorList>
    </citation>
    <scope>NUCLEOTIDE SEQUENCE</scope>
    <source>
        <strain evidence="2">10249 10 AB</strain>
    </source>
</reference>
<proteinExistence type="predicted"/>
<dbReference type="AlphaFoldDB" id="A0A7S4EQS8"/>
<dbReference type="EMBL" id="HBIX01035053">
    <property type="protein sequence ID" value="CAE0730138.1"/>
    <property type="molecule type" value="Transcribed_RNA"/>
</dbReference>
<name>A0A7S4EQS8_9STRA</name>
<feature type="coiled-coil region" evidence="1">
    <location>
        <begin position="35"/>
        <end position="69"/>
    </location>
</feature>
<organism evidence="2">
    <name type="scientific">Pseudo-nitzschia australis</name>
    <dbReference type="NCBI Taxonomy" id="44445"/>
    <lineage>
        <taxon>Eukaryota</taxon>
        <taxon>Sar</taxon>
        <taxon>Stramenopiles</taxon>
        <taxon>Ochrophyta</taxon>
        <taxon>Bacillariophyta</taxon>
        <taxon>Bacillariophyceae</taxon>
        <taxon>Bacillariophycidae</taxon>
        <taxon>Bacillariales</taxon>
        <taxon>Bacillariaceae</taxon>
        <taxon>Pseudo-nitzschia</taxon>
    </lineage>
</organism>
<accession>A0A7S4EQS8</accession>